<dbReference type="RefSeq" id="WP_179927622.1">
    <property type="nucleotide sequence ID" value="NZ_JACCDD010000004.1"/>
</dbReference>
<comment type="caution">
    <text evidence="3">The sequence shown here is derived from an EMBL/GenBank/DDBJ whole genome shotgun (WGS) entry which is preliminary data.</text>
</comment>
<evidence type="ECO:0000313" key="3">
    <source>
        <dbReference type="EMBL" id="NYS45021.1"/>
    </source>
</evidence>
<evidence type="ECO:0000256" key="1">
    <source>
        <dbReference type="ARBA" id="ARBA00005686"/>
    </source>
</evidence>
<dbReference type="Proteomes" id="UP000528918">
    <property type="component" value="Unassembled WGS sequence"/>
</dbReference>
<evidence type="ECO:0000313" key="4">
    <source>
        <dbReference type="Proteomes" id="UP000528918"/>
    </source>
</evidence>
<dbReference type="Pfam" id="PF02794">
    <property type="entry name" value="HlyC"/>
    <property type="match status" value="1"/>
</dbReference>
<keyword evidence="2" id="KW-0012">Acyltransferase</keyword>
<keyword evidence="2" id="KW-0963">Cytoplasm</keyword>
<gene>
    <name evidence="3" type="ORF">HZS79_08700</name>
</gene>
<keyword evidence="2" id="KW-0808">Transferase</keyword>
<accession>A0ABX2SSD9</accession>
<comment type="similarity">
    <text evidence="1 2">Belongs to the RTX toxin acyltransferase family.</text>
</comment>
<dbReference type="EC" id="2.3.1.-" evidence="2"/>
<proteinExistence type="inferred from homology"/>
<keyword evidence="4" id="KW-1185">Reference proteome</keyword>
<comment type="function">
    <text evidence="2">Involved in fatty acylation of protoxin at internal lysine residues, thereby converting it to the active toxin.</text>
</comment>
<protein>
    <recommendedName>
        <fullName evidence="2">RTX toxin-activating lysine-acyltransferase</fullName>
        <ecNumber evidence="2">2.3.1.-</ecNumber>
    </recommendedName>
</protein>
<name>A0ABX2SSD9_VREZH</name>
<comment type="subcellular location">
    <subcellularLocation>
        <location evidence="2">Cytoplasm</location>
    </subcellularLocation>
</comment>
<keyword evidence="2" id="KW-0204">Cytolysis</keyword>
<dbReference type="EMBL" id="JACCDD010000004">
    <property type="protein sequence ID" value="NYS45021.1"/>
    <property type="molecule type" value="Genomic_DNA"/>
</dbReference>
<reference evidence="3 4" key="1">
    <citation type="journal article" date="2013" name="Antonie Van Leeuwenhoek">
        <title>Halomonas zhaodongensis sp. nov., a slightly halophilic bacterium isolated from saline-alkaline soils in Zhaodong, China.</title>
        <authorList>
            <person name="Jiang J."/>
            <person name="Pan Y."/>
            <person name="Meng L."/>
            <person name="Hu S."/>
            <person name="Zhang X."/>
            <person name="Hu B."/>
            <person name="Meng J."/>
            <person name="Li C."/>
            <person name="Huang H."/>
            <person name="Wang K."/>
            <person name="Su T."/>
        </authorList>
    </citation>
    <scope>NUCLEOTIDE SEQUENCE [LARGE SCALE GENOMIC DNA]</scope>
    <source>
        <strain evidence="3 4">NEAU-ST10-25</strain>
    </source>
</reference>
<dbReference type="InterPro" id="IPR003996">
    <property type="entry name" value="RTX_toxin-activating_protC_bac"/>
</dbReference>
<organism evidence="3 4">
    <name type="scientific">Vreelandella zhaodongensis</name>
    <name type="common">Halomonas zhaodongensis</name>
    <dbReference type="NCBI Taxonomy" id="1176240"/>
    <lineage>
        <taxon>Bacteria</taxon>
        <taxon>Pseudomonadati</taxon>
        <taxon>Pseudomonadota</taxon>
        <taxon>Gammaproteobacteria</taxon>
        <taxon>Oceanospirillales</taxon>
        <taxon>Halomonadaceae</taxon>
        <taxon>Vreelandella</taxon>
    </lineage>
</organism>
<evidence type="ECO:0000256" key="2">
    <source>
        <dbReference type="RuleBase" id="RU368102"/>
    </source>
</evidence>
<sequence>MVSIDYYTSVGYALELMAQPEYHRKFKLGGYLCTEILPPLSCNQVRFYVTSEGLPTGMVTWAWLSEHVERDVHVTGRALGQDEWTSGDRLFFNDWITPYGNIREVLYDMTHHHFPNEVATSLRRRSDGSVRSINRWTGVNLRRKRKGISEFFPQQ</sequence>